<organism evidence="1 2">
    <name type="scientific">Mucilaginibacter limnophilus</name>
    <dbReference type="NCBI Taxonomy" id="1932778"/>
    <lineage>
        <taxon>Bacteria</taxon>
        <taxon>Pseudomonadati</taxon>
        <taxon>Bacteroidota</taxon>
        <taxon>Sphingobacteriia</taxon>
        <taxon>Sphingobacteriales</taxon>
        <taxon>Sphingobacteriaceae</taxon>
        <taxon>Mucilaginibacter</taxon>
    </lineage>
</organism>
<evidence type="ECO:0000313" key="2">
    <source>
        <dbReference type="Proteomes" id="UP000282759"/>
    </source>
</evidence>
<dbReference type="Proteomes" id="UP000282759">
    <property type="component" value="Unassembled WGS sequence"/>
</dbReference>
<dbReference type="EMBL" id="SACK01000005">
    <property type="protein sequence ID" value="RVU00281.1"/>
    <property type="molecule type" value="Genomic_DNA"/>
</dbReference>
<keyword evidence="2" id="KW-1185">Reference proteome</keyword>
<name>A0A3S2Y009_9SPHI</name>
<dbReference type="AlphaFoldDB" id="A0A3S2Y009"/>
<dbReference type="OrthoDB" id="1491174at2"/>
<reference evidence="1 2" key="1">
    <citation type="submission" date="2019-01" db="EMBL/GenBank/DDBJ databases">
        <authorList>
            <person name="Chen W.-M."/>
        </authorList>
    </citation>
    <scope>NUCLEOTIDE SEQUENCE [LARGE SCALE GENOMIC DNA]</scope>
    <source>
        <strain evidence="1 2">YBJ-36</strain>
    </source>
</reference>
<gene>
    <name evidence="1" type="ORF">EOD41_12415</name>
</gene>
<sequence>MLVLSEANSINLTHNFTVSNIVNLPTSVTFELTSPTYNGLTIPLTSPYPQQRLPQGYTATVHLFKNAFHLQSEIIDVRIDGLAANAGKVGYFFRLDALFDAGTLDLNQHTYCYAYFALEYIFSNNSLLQTKDVEINSGAYKITDFFDNDTMILVLCDQYCAGIPNFNIDNYLGNLFHSGFVVFGKENLIEITNTHSYLEDQYLKIKPVVRPDGVYVLRLKEANAVLSGESFVTHLFKRLVQKKNDPVARFLMLYQVVEIYMSKIFPYEISNKVCSQLNNLNSFRLKEILNDMQKQKSLIQSLFNVYAQPSHILEQAVKTEILEFFVHTNHPDYTDLIKNSLMTLTELFYDLRNKLVHEYRLLHAIGVNHQITIKKLESINQLTEALMSEVVTEFHI</sequence>
<protein>
    <submittedName>
        <fullName evidence="1">Uncharacterized protein</fullName>
    </submittedName>
</protein>
<evidence type="ECO:0000313" key="1">
    <source>
        <dbReference type="EMBL" id="RVU00281.1"/>
    </source>
</evidence>
<accession>A0A3S2Y009</accession>
<proteinExistence type="predicted"/>
<comment type="caution">
    <text evidence="1">The sequence shown here is derived from an EMBL/GenBank/DDBJ whole genome shotgun (WGS) entry which is preliminary data.</text>
</comment>